<keyword evidence="2" id="KW-1185">Reference proteome</keyword>
<organism evidence="1 2">
    <name type="scientific">Mollisia scopiformis</name>
    <name type="common">Conifer needle endophyte fungus</name>
    <name type="synonym">Phialocephala scopiformis</name>
    <dbReference type="NCBI Taxonomy" id="149040"/>
    <lineage>
        <taxon>Eukaryota</taxon>
        <taxon>Fungi</taxon>
        <taxon>Dikarya</taxon>
        <taxon>Ascomycota</taxon>
        <taxon>Pezizomycotina</taxon>
        <taxon>Leotiomycetes</taxon>
        <taxon>Helotiales</taxon>
        <taxon>Mollisiaceae</taxon>
        <taxon>Mollisia</taxon>
    </lineage>
</organism>
<dbReference type="AlphaFoldDB" id="A0A132B469"/>
<dbReference type="KEGG" id="psco:LY89DRAFT_543952"/>
<evidence type="ECO:0000313" key="1">
    <source>
        <dbReference type="EMBL" id="KUJ07190.1"/>
    </source>
</evidence>
<gene>
    <name evidence="1" type="ORF">LY89DRAFT_543952</name>
</gene>
<name>A0A132B469_MOLSC</name>
<dbReference type="GeneID" id="28817941"/>
<dbReference type="InParanoid" id="A0A132B469"/>
<dbReference type="RefSeq" id="XP_018061545.1">
    <property type="nucleotide sequence ID" value="XM_018208215.1"/>
</dbReference>
<feature type="non-terminal residue" evidence="1">
    <location>
        <position position="157"/>
    </location>
</feature>
<reference evidence="1 2" key="1">
    <citation type="submission" date="2015-10" db="EMBL/GenBank/DDBJ databases">
        <title>Full genome of DAOMC 229536 Phialocephala scopiformis, a fungal endophyte of spruce producing the potent anti-insectan compound rugulosin.</title>
        <authorList>
            <consortium name="DOE Joint Genome Institute"/>
            <person name="Walker A.K."/>
            <person name="Frasz S.L."/>
            <person name="Seifert K.A."/>
            <person name="Miller J.D."/>
            <person name="Mondo S.J."/>
            <person name="Labutti K."/>
            <person name="Lipzen A."/>
            <person name="Dockter R."/>
            <person name="Kennedy M."/>
            <person name="Grigoriev I.V."/>
            <person name="Spatafora J.W."/>
        </authorList>
    </citation>
    <scope>NUCLEOTIDE SEQUENCE [LARGE SCALE GENOMIC DNA]</scope>
    <source>
        <strain evidence="1 2">CBS 120377</strain>
    </source>
</reference>
<evidence type="ECO:0000313" key="2">
    <source>
        <dbReference type="Proteomes" id="UP000070700"/>
    </source>
</evidence>
<dbReference type="OrthoDB" id="5404599at2759"/>
<sequence length="157" mass="18165">PEMKKSVILTEPDHWNIGSLMTCEKIESGHDISPNILCQWTDDGSTYCLRKRSVPGSEPGDGDSEAGHIYDVNTSGVWTLSPNVFCKTQRWTEGTTTDAESIRFVNKNIPSIPTEKIIYDWIDHRWYRWFMLSWRVPGERFFEAWPQLSLNQRLDVA</sequence>
<feature type="non-terminal residue" evidence="1">
    <location>
        <position position="1"/>
    </location>
</feature>
<accession>A0A132B469</accession>
<dbReference type="Proteomes" id="UP000070700">
    <property type="component" value="Unassembled WGS sequence"/>
</dbReference>
<proteinExistence type="predicted"/>
<dbReference type="EMBL" id="KQ947441">
    <property type="protein sequence ID" value="KUJ07190.1"/>
    <property type="molecule type" value="Genomic_DNA"/>
</dbReference>
<protein>
    <submittedName>
        <fullName evidence="1">Uncharacterized protein</fullName>
    </submittedName>
</protein>